<reference evidence="16 17" key="1">
    <citation type="submission" date="2019-04" db="EMBL/GenBank/DDBJ databases">
        <authorList>
            <person name="Alioto T."/>
            <person name="Alioto T."/>
        </authorList>
    </citation>
    <scope>NUCLEOTIDE SEQUENCE [LARGE SCALE GENOMIC DNA]</scope>
</reference>
<dbReference type="Gene3D" id="1.10.238.10">
    <property type="entry name" value="EF-hand"/>
    <property type="match status" value="1"/>
</dbReference>
<feature type="domain" description="EF-hand" evidence="14">
    <location>
        <begin position="577"/>
        <end position="612"/>
    </location>
</feature>
<dbReference type="PROSITE" id="PS00018">
    <property type="entry name" value="EF_HAND_1"/>
    <property type="match status" value="2"/>
</dbReference>
<dbReference type="CDD" id="cd23767">
    <property type="entry name" value="IQCD"/>
    <property type="match status" value="1"/>
</dbReference>
<dbReference type="InterPro" id="IPR012008">
    <property type="entry name" value="Ser/Thr-Pase_EF-hand_contain"/>
</dbReference>
<comment type="catalytic activity">
    <reaction evidence="11">
        <text>O-phospho-L-seryl-[protein] + H2O = L-seryl-[protein] + phosphate</text>
        <dbReference type="Rhea" id="RHEA:20629"/>
        <dbReference type="Rhea" id="RHEA-COMP:9863"/>
        <dbReference type="Rhea" id="RHEA-COMP:11604"/>
        <dbReference type="ChEBI" id="CHEBI:15377"/>
        <dbReference type="ChEBI" id="CHEBI:29999"/>
        <dbReference type="ChEBI" id="CHEBI:43474"/>
        <dbReference type="ChEBI" id="CHEBI:83421"/>
        <dbReference type="EC" id="3.1.3.16"/>
    </reaction>
</comment>
<dbReference type="PANTHER" id="PTHR45668">
    <property type="entry name" value="SERINE/THREONINE-PROTEIN PHOSPHATASE 5-RELATED"/>
    <property type="match status" value="1"/>
</dbReference>
<gene>
    <name evidence="15" type="ORF">GHT09_000383</name>
    <name evidence="16" type="ORF">MONAX_5E024292</name>
</gene>
<evidence type="ECO:0000256" key="10">
    <source>
        <dbReference type="ARBA" id="ARBA00023211"/>
    </source>
</evidence>
<evidence type="ECO:0000256" key="9">
    <source>
        <dbReference type="ARBA" id="ARBA00022912"/>
    </source>
</evidence>
<dbReference type="EC" id="3.1.3.16" evidence="13"/>
<dbReference type="Pfam" id="PF00149">
    <property type="entry name" value="Metallophos"/>
    <property type="match status" value="1"/>
</dbReference>
<evidence type="ECO:0000259" key="14">
    <source>
        <dbReference type="PROSITE" id="PS50222"/>
    </source>
</evidence>
<evidence type="ECO:0000313" key="16">
    <source>
        <dbReference type="EMBL" id="VTJ78907.1"/>
    </source>
</evidence>
<dbReference type="InterPro" id="IPR006186">
    <property type="entry name" value="Ser/Thr-sp_prot-phosphatase"/>
</dbReference>
<name>A0A5E4CAF2_MARMO</name>
<evidence type="ECO:0000256" key="5">
    <source>
        <dbReference type="ARBA" id="ARBA00022737"/>
    </source>
</evidence>
<dbReference type="InterPro" id="IPR002048">
    <property type="entry name" value="EF_hand_dom"/>
</dbReference>
<evidence type="ECO:0000256" key="1">
    <source>
        <dbReference type="ARBA" id="ARBA00001936"/>
    </source>
</evidence>
<dbReference type="InterPro" id="IPR011992">
    <property type="entry name" value="EF-hand-dom_pair"/>
</dbReference>
<dbReference type="Gene3D" id="3.60.21.10">
    <property type="match status" value="1"/>
</dbReference>
<reference evidence="15" key="2">
    <citation type="submission" date="2020-08" db="EMBL/GenBank/DDBJ databases">
        <authorList>
            <person name="Shumante A."/>
            <person name="Zimin A.V."/>
            <person name="Puiu D."/>
            <person name="Salzberg S.L."/>
        </authorList>
    </citation>
    <scope>NUCLEOTIDE SEQUENCE</scope>
    <source>
        <strain evidence="15">WC2-LM</strain>
        <tissue evidence="15">Liver</tissue>
    </source>
</reference>
<dbReference type="GO" id="GO:0005509">
    <property type="term" value="F:calcium ion binding"/>
    <property type="evidence" value="ECO:0007669"/>
    <property type="project" value="InterPro"/>
</dbReference>
<dbReference type="PROSITE" id="PS00125">
    <property type="entry name" value="SER_THR_PHOSPHATASE"/>
    <property type="match status" value="1"/>
</dbReference>
<evidence type="ECO:0000256" key="3">
    <source>
        <dbReference type="ARBA" id="ARBA00008294"/>
    </source>
</evidence>
<keyword evidence="4" id="KW-0479">Metal-binding</keyword>
<dbReference type="InterPro" id="IPR004843">
    <property type="entry name" value="Calcineurin-like_PHP"/>
</dbReference>
<sequence length="626" mass="72311">MNVSCTYKQNSDSLCGESGVDSMLKATLVIQNWYRGYRARLKARQHYALAIFQSIEYADEHGQMQLSNFFTFMLENCSQARKEDPELVSRLFERTFQDIKDRQEYVGLIDVPDSYEGPRLEFPLTFTDINHLLEAFKQQQASDLHGKLDDLFLIFYKNGLPSGNNPYVFNGDFVDRGSNSIEVLMILLVSFLVYPNDLHLNRGNHEDFMMNMRYGFTREILFKYKLHGKKILQILEEVYTLLPIGTIIDNEILVIHGGISESTDLNLLHRLQRSKMRSVLMPPVSINRGHATDSKKSKGDITVTSSGKVKSNGFPSQELSKHEWEQVVDILWSDPRGRKGCYPNTSRGGGCYFGPDVTSKILNKYQLKMLIRSHECKHDGYEICHDGKVITIFSASNYYEEGSNRGAYIRLSYGMNPRFFQYRVTSSTCMSPLHQRVHTMETSAIRILKERIISRKTDLMHAFQLRDHSRSGKISIAQWAFSMESILGLNLPWRSLSLHLVNIDKNGNVDYMSSFQDVHIEKPVKEVQSTLIETLYRYRSDLQIIFNVIDSDRSGLISMEEFRAMWKLFRTHYSVDIDDSQVDELANIMDLNKDGSIDFNEFLKAFHVVHKYEKLNTSNAKFANYK</sequence>
<evidence type="ECO:0000256" key="4">
    <source>
        <dbReference type="ARBA" id="ARBA00022723"/>
    </source>
</evidence>
<dbReference type="Proteomes" id="UP000662637">
    <property type="component" value="Unassembled WGS sequence"/>
</dbReference>
<keyword evidence="6 13" id="KW-0378">Hydrolase</keyword>
<dbReference type="InterPro" id="IPR018247">
    <property type="entry name" value="EF_Hand_1_Ca_BS"/>
</dbReference>
<dbReference type="SMART" id="SM00015">
    <property type="entry name" value="IQ"/>
    <property type="match status" value="1"/>
</dbReference>
<evidence type="ECO:0000256" key="12">
    <source>
        <dbReference type="ARBA" id="ARBA00048336"/>
    </source>
</evidence>
<comment type="cofactor">
    <cofactor evidence="2">
        <name>Mg(2+)</name>
        <dbReference type="ChEBI" id="CHEBI:18420"/>
    </cofactor>
</comment>
<dbReference type="GO" id="GO:0004722">
    <property type="term" value="F:protein serine/threonine phosphatase activity"/>
    <property type="evidence" value="ECO:0007669"/>
    <property type="project" value="UniProtKB-EC"/>
</dbReference>
<dbReference type="Proteomes" id="UP000335636">
    <property type="component" value="Unassembled WGS sequence"/>
</dbReference>
<dbReference type="PROSITE" id="PS50222">
    <property type="entry name" value="EF_HAND_2"/>
    <property type="match status" value="2"/>
</dbReference>
<dbReference type="EMBL" id="WJEC01000011">
    <property type="protein sequence ID" value="KAF7487216.1"/>
    <property type="molecule type" value="Genomic_DNA"/>
</dbReference>
<dbReference type="InterPro" id="IPR051134">
    <property type="entry name" value="PPP_phosphatase"/>
</dbReference>
<keyword evidence="7" id="KW-0106">Calcium</keyword>
<accession>A0A5E4CAF2</accession>
<dbReference type="PANTHER" id="PTHR45668:SF1">
    <property type="entry name" value="SERINE_THREONINE-PROTEIN PHOSPHATASE WITH EF-HANDS 1"/>
    <property type="match status" value="1"/>
</dbReference>
<comment type="similarity">
    <text evidence="3 13">Belongs to the PPP phosphatase family.</text>
</comment>
<dbReference type="CDD" id="cd00051">
    <property type="entry name" value="EFh"/>
    <property type="match status" value="1"/>
</dbReference>
<evidence type="ECO:0000256" key="2">
    <source>
        <dbReference type="ARBA" id="ARBA00001946"/>
    </source>
</evidence>
<evidence type="ECO:0000256" key="6">
    <source>
        <dbReference type="ARBA" id="ARBA00022801"/>
    </source>
</evidence>
<dbReference type="InterPro" id="IPR000048">
    <property type="entry name" value="IQ_motif_EF-hand-BS"/>
</dbReference>
<organism evidence="16 17">
    <name type="scientific">Marmota monax</name>
    <name type="common">Woodchuck</name>
    <dbReference type="NCBI Taxonomy" id="9995"/>
    <lineage>
        <taxon>Eukaryota</taxon>
        <taxon>Metazoa</taxon>
        <taxon>Chordata</taxon>
        <taxon>Craniata</taxon>
        <taxon>Vertebrata</taxon>
        <taxon>Euteleostomi</taxon>
        <taxon>Mammalia</taxon>
        <taxon>Eutheria</taxon>
        <taxon>Euarchontoglires</taxon>
        <taxon>Glires</taxon>
        <taxon>Rodentia</taxon>
        <taxon>Sciuromorpha</taxon>
        <taxon>Sciuridae</taxon>
        <taxon>Xerinae</taxon>
        <taxon>Marmotini</taxon>
        <taxon>Marmota</taxon>
    </lineage>
</organism>
<dbReference type="FunFam" id="1.10.238.10:FF:000164">
    <property type="entry name" value="Serine/threonine-protein phosphatase with EF-hands"/>
    <property type="match status" value="1"/>
</dbReference>
<dbReference type="PRINTS" id="PR00114">
    <property type="entry name" value="STPHPHTASE"/>
</dbReference>
<comment type="catalytic activity">
    <reaction evidence="12 13">
        <text>O-phospho-L-threonyl-[protein] + H2O = L-threonyl-[protein] + phosphate</text>
        <dbReference type="Rhea" id="RHEA:47004"/>
        <dbReference type="Rhea" id="RHEA-COMP:11060"/>
        <dbReference type="Rhea" id="RHEA-COMP:11605"/>
        <dbReference type="ChEBI" id="CHEBI:15377"/>
        <dbReference type="ChEBI" id="CHEBI:30013"/>
        <dbReference type="ChEBI" id="CHEBI:43474"/>
        <dbReference type="ChEBI" id="CHEBI:61977"/>
        <dbReference type="EC" id="3.1.3.16"/>
    </reaction>
</comment>
<dbReference type="GO" id="GO:0030145">
    <property type="term" value="F:manganese ion binding"/>
    <property type="evidence" value="ECO:0007669"/>
    <property type="project" value="InterPro"/>
</dbReference>
<keyword evidence="5" id="KW-0677">Repeat</keyword>
<dbReference type="PIRSF" id="PIRSF000912">
    <property type="entry name" value="PPEF"/>
    <property type="match status" value="1"/>
</dbReference>
<protein>
    <recommendedName>
        <fullName evidence="13">Serine/threonine-protein phosphatase</fullName>
        <ecNumber evidence="13">3.1.3.16</ecNumber>
    </recommendedName>
</protein>
<dbReference type="AlphaFoldDB" id="A0A5E4CAF2"/>
<evidence type="ECO:0000256" key="11">
    <source>
        <dbReference type="ARBA" id="ARBA00047761"/>
    </source>
</evidence>
<keyword evidence="8" id="KW-0460">Magnesium</keyword>
<evidence type="ECO:0000256" key="13">
    <source>
        <dbReference type="RuleBase" id="RU004273"/>
    </source>
</evidence>
<evidence type="ECO:0000313" key="15">
    <source>
        <dbReference type="EMBL" id="KAF7487216.1"/>
    </source>
</evidence>
<dbReference type="SUPFAM" id="SSF56300">
    <property type="entry name" value="Metallo-dependent phosphatases"/>
    <property type="match status" value="1"/>
</dbReference>
<dbReference type="EMBL" id="CABDUW010001132">
    <property type="protein sequence ID" value="VTJ78907.1"/>
    <property type="molecule type" value="Genomic_DNA"/>
</dbReference>
<proteinExistence type="inferred from homology"/>
<dbReference type="Pfam" id="PF13499">
    <property type="entry name" value="EF-hand_7"/>
    <property type="match status" value="1"/>
</dbReference>
<evidence type="ECO:0000313" key="17">
    <source>
        <dbReference type="Proteomes" id="UP000335636"/>
    </source>
</evidence>
<comment type="cofactor">
    <cofactor evidence="1">
        <name>Mn(2+)</name>
        <dbReference type="ChEBI" id="CHEBI:29035"/>
    </cofactor>
</comment>
<dbReference type="SMART" id="SM00054">
    <property type="entry name" value="EFh"/>
    <property type="match status" value="3"/>
</dbReference>
<dbReference type="SMART" id="SM00156">
    <property type="entry name" value="PP2Ac"/>
    <property type="match status" value="1"/>
</dbReference>
<dbReference type="InterPro" id="IPR029052">
    <property type="entry name" value="Metallo-depent_PP-like"/>
</dbReference>
<feature type="domain" description="EF-hand" evidence="14">
    <location>
        <begin position="537"/>
        <end position="572"/>
    </location>
</feature>
<keyword evidence="10" id="KW-0464">Manganese</keyword>
<keyword evidence="17" id="KW-1185">Reference proteome</keyword>
<evidence type="ECO:0000256" key="8">
    <source>
        <dbReference type="ARBA" id="ARBA00022842"/>
    </source>
</evidence>
<dbReference type="SUPFAM" id="SSF47473">
    <property type="entry name" value="EF-hand"/>
    <property type="match status" value="1"/>
</dbReference>
<dbReference type="PROSITE" id="PS50096">
    <property type="entry name" value="IQ"/>
    <property type="match status" value="1"/>
</dbReference>
<keyword evidence="9" id="KW-0904">Protein phosphatase</keyword>
<dbReference type="GO" id="GO:0050906">
    <property type="term" value="P:detection of stimulus involved in sensory perception"/>
    <property type="evidence" value="ECO:0007669"/>
    <property type="project" value="InterPro"/>
</dbReference>
<evidence type="ECO:0000256" key="7">
    <source>
        <dbReference type="ARBA" id="ARBA00022837"/>
    </source>
</evidence>
<dbReference type="GO" id="GO:0005506">
    <property type="term" value="F:iron ion binding"/>
    <property type="evidence" value="ECO:0007669"/>
    <property type="project" value="InterPro"/>
</dbReference>